<organism evidence="4 5">
    <name type="scientific">Microbacterium binotii</name>
    <dbReference type="NCBI Taxonomy" id="462710"/>
    <lineage>
        <taxon>Bacteria</taxon>
        <taxon>Bacillati</taxon>
        <taxon>Actinomycetota</taxon>
        <taxon>Actinomycetes</taxon>
        <taxon>Micrococcales</taxon>
        <taxon>Microbacteriaceae</taxon>
        <taxon>Microbacterium</taxon>
    </lineage>
</organism>
<evidence type="ECO:0000313" key="4">
    <source>
        <dbReference type="EMBL" id="GAA2565925.1"/>
    </source>
</evidence>
<reference evidence="4 5" key="1">
    <citation type="journal article" date="2019" name="Int. J. Syst. Evol. Microbiol.">
        <title>The Global Catalogue of Microorganisms (GCM) 10K type strain sequencing project: providing services to taxonomists for standard genome sequencing and annotation.</title>
        <authorList>
            <consortium name="The Broad Institute Genomics Platform"/>
            <consortium name="The Broad Institute Genome Sequencing Center for Infectious Disease"/>
            <person name="Wu L."/>
            <person name="Ma J."/>
        </authorList>
    </citation>
    <scope>NUCLEOTIDE SEQUENCE [LARGE SCALE GENOMIC DNA]</scope>
    <source>
        <strain evidence="4 5">JCM 16365</strain>
    </source>
</reference>
<keyword evidence="1 4" id="KW-0489">Methyltransferase</keyword>
<feature type="domain" description="Methyltransferase small" evidence="3">
    <location>
        <begin position="29"/>
        <end position="197"/>
    </location>
</feature>
<dbReference type="InterPro" id="IPR029063">
    <property type="entry name" value="SAM-dependent_MTases_sf"/>
</dbReference>
<comment type="caution">
    <text evidence="4">The sequence shown here is derived from an EMBL/GenBank/DDBJ whole genome shotgun (WGS) entry which is preliminary data.</text>
</comment>
<evidence type="ECO:0000313" key="5">
    <source>
        <dbReference type="Proteomes" id="UP001500274"/>
    </source>
</evidence>
<dbReference type="CDD" id="cd02440">
    <property type="entry name" value="AdoMet_MTases"/>
    <property type="match status" value="1"/>
</dbReference>
<accession>A0ABN3P693</accession>
<dbReference type="GO" id="GO:0032259">
    <property type="term" value="P:methylation"/>
    <property type="evidence" value="ECO:0007669"/>
    <property type="project" value="UniProtKB-KW"/>
</dbReference>
<dbReference type="EMBL" id="BAAARI010000001">
    <property type="protein sequence ID" value="GAA2565925.1"/>
    <property type="molecule type" value="Genomic_DNA"/>
</dbReference>
<dbReference type="GO" id="GO:0008168">
    <property type="term" value="F:methyltransferase activity"/>
    <property type="evidence" value="ECO:0007669"/>
    <property type="project" value="UniProtKB-KW"/>
</dbReference>
<evidence type="ECO:0000259" key="3">
    <source>
        <dbReference type="Pfam" id="PF05175"/>
    </source>
</evidence>
<keyword evidence="5" id="KW-1185">Reference proteome</keyword>
<dbReference type="Gene3D" id="3.40.50.150">
    <property type="entry name" value="Vaccinia Virus protein VP39"/>
    <property type="match status" value="1"/>
</dbReference>
<dbReference type="Proteomes" id="UP001500274">
    <property type="component" value="Unassembled WGS sequence"/>
</dbReference>
<dbReference type="RefSeq" id="WP_344225759.1">
    <property type="nucleotide sequence ID" value="NZ_BAAARI010000001.1"/>
</dbReference>
<evidence type="ECO:0000256" key="2">
    <source>
        <dbReference type="ARBA" id="ARBA00022679"/>
    </source>
</evidence>
<gene>
    <name evidence="4" type="ORF">GCM10009862_00540</name>
</gene>
<evidence type="ECO:0000256" key="1">
    <source>
        <dbReference type="ARBA" id="ARBA00022603"/>
    </source>
</evidence>
<dbReference type="InterPro" id="IPR046977">
    <property type="entry name" value="RsmC/RlmG"/>
</dbReference>
<dbReference type="PANTHER" id="PTHR47816">
    <property type="entry name" value="RIBOSOMAL RNA SMALL SUBUNIT METHYLTRANSFERASE C"/>
    <property type="match status" value="1"/>
</dbReference>
<proteinExistence type="predicted"/>
<sequence>MGSDHYFTASPASPENLRTIRVTVAGRDIDVTTAGGVFSPDRLDAGTAVLLSNTPPPPAGGHFLDLGCGWGPISLSLALSSPHATVWAVDVNQRALDLVRRNAENLGLTNVNAVTPDDVPDDIAFRTIRSNPPIRVGKNELHGMLERWIPRLDERSDAWLVVARNLGADSLQRWLAASFPAGFSVHRTATARGFRVLKIRRHGAEVTAPIPLP</sequence>
<keyword evidence="2" id="KW-0808">Transferase</keyword>
<protein>
    <submittedName>
        <fullName evidence="4">Methyltransferase</fullName>
    </submittedName>
</protein>
<dbReference type="SUPFAM" id="SSF53335">
    <property type="entry name" value="S-adenosyl-L-methionine-dependent methyltransferases"/>
    <property type="match status" value="1"/>
</dbReference>
<dbReference type="Pfam" id="PF05175">
    <property type="entry name" value="MTS"/>
    <property type="match status" value="1"/>
</dbReference>
<dbReference type="InterPro" id="IPR007848">
    <property type="entry name" value="Small_mtfrase_dom"/>
</dbReference>
<name>A0ABN3P693_9MICO</name>
<dbReference type="PANTHER" id="PTHR47816:SF4">
    <property type="entry name" value="RIBOSOMAL RNA SMALL SUBUNIT METHYLTRANSFERASE C"/>
    <property type="match status" value="1"/>
</dbReference>